<dbReference type="Pfam" id="PF13786">
    <property type="entry name" value="DUF4179"/>
    <property type="match status" value="1"/>
</dbReference>
<evidence type="ECO:0000256" key="1">
    <source>
        <dbReference type="SAM" id="Coils"/>
    </source>
</evidence>
<keyword evidence="2" id="KW-0812">Transmembrane</keyword>
<proteinExistence type="predicted"/>
<dbReference type="EMBL" id="JAUCFI010000003">
    <property type="protein sequence ID" value="MDM5286382.1"/>
    <property type="molecule type" value="Genomic_DNA"/>
</dbReference>
<dbReference type="InterPro" id="IPR025436">
    <property type="entry name" value="DUF4179"/>
</dbReference>
<reference evidence="4" key="1">
    <citation type="submission" date="2023-06" db="EMBL/GenBank/DDBJ databases">
        <title>Comparative genomics of Bacillaceae isolates and their secondary metabolite potential.</title>
        <authorList>
            <person name="Song L."/>
            <person name="Nielsen L.J."/>
            <person name="Mohite O."/>
            <person name="Xu X."/>
            <person name="Weber T."/>
            <person name="Kovacs A.T."/>
        </authorList>
    </citation>
    <scope>NUCLEOTIDE SEQUENCE</scope>
    <source>
        <strain evidence="4">G1S1</strain>
    </source>
</reference>
<accession>A0AAJ1QS61</accession>
<feature type="transmembrane region" description="Helical" evidence="2">
    <location>
        <begin position="66"/>
        <end position="86"/>
    </location>
</feature>
<name>A0AAJ1QS61_9BACI</name>
<dbReference type="RefSeq" id="WP_289350984.1">
    <property type="nucleotide sequence ID" value="NZ_JAUCFI010000003.1"/>
</dbReference>
<sequence length="364" mass="42292">MKKQYEDTDLDISLKKLNADLLWKTKQKQELKKRIISDIEKLESQEKNKSPILSTRIRNISLIRKLAYSGIALIILFSLFIGSAFISPAMAEVVSKIPFLKSIINEKSVGTLINEELRERGYNFSGPIINYPNKTITITVGGTNQYYKSVKGEIEGIVKDVLQSNNYDAYKVKIERYKEYVDDFSEEDKKQIEEQRKQNKKDMELWKALDKVLEKYHILQYGVNPNKTIELDIPDTETKTVEIKKEVSEIAQKITNEQYTVKIKKIDMGKRDRDKRWMTISDSITDELIGKKDYKVTLTGYSINPEPRIDIWTSLKSSDSGSSEHGEQMEKVLEEYLNSKEMQPLVKNDSYKINVYSKDKKRIN</sequence>
<dbReference type="Proteomes" id="UP001238973">
    <property type="component" value="Unassembled WGS sequence"/>
</dbReference>
<comment type="caution">
    <text evidence="4">The sequence shown here is derived from an EMBL/GenBank/DDBJ whole genome shotgun (WGS) entry which is preliminary data.</text>
</comment>
<evidence type="ECO:0000313" key="4">
    <source>
        <dbReference type="EMBL" id="MDM5286382.1"/>
    </source>
</evidence>
<keyword evidence="1" id="KW-0175">Coiled coil</keyword>
<feature type="coiled-coil region" evidence="1">
    <location>
        <begin position="14"/>
        <end position="48"/>
    </location>
</feature>
<evidence type="ECO:0000256" key="2">
    <source>
        <dbReference type="SAM" id="Phobius"/>
    </source>
</evidence>
<keyword evidence="2" id="KW-0472">Membrane</keyword>
<gene>
    <name evidence="4" type="ORF">QUF85_24145</name>
</gene>
<dbReference type="InterPro" id="IPR025108">
    <property type="entry name" value="DUF4030"/>
</dbReference>
<evidence type="ECO:0000313" key="5">
    <source>
        <dbReference type="Proteomes" id="UP001238973"/>
    </source>
</evidence>
<organism evidence="4 5">
    <name type="scientific">Peribacillus frigoritolerans</name>
    <dbReference type="NCBI Taxonomy" id="450367"/>
    <lineage>
        <taxon>Bacteria</taxon>
        <taxon>Bacillati</taxon>
        <taxon>Bacillota</taxon>
        <taxon>Bacilli</taxon>
        <taxon>Bacillales</taxon>
        <taxon>Bacillaceae</taxon>
        <taxon>Peribacillus</taxon>
    </lineage>
</organism>
<dbReference type="AlphaFoldDB" id="A0AAJ1QS61"/>
<dbReference type="Pfam" id="PF13222">
    <property type="entry name" value="DUF4030"/>
    <property type="match status" value="1"/>
</dbReference>
<feature type="domain" description="DUF4179" evidence="3">
    <location>
        <begin position="64"/>
        <end position="121"/>
    </location>
</feature>
<evidence type="ECO:0000259" key="3">
    <source>
        <dbReference type="Pfam" id="PF13786"/>
    </source>
</evidence>
<keyword evidence="2" id="KW-1133">Transmembrane helix</keyword>
<protein>
    <submittedName>
        <fullName evidence="4">DUF4030 domain-containing protein</fullName>
    </submittedName>
</protein>